<dbReference type="AlphaFoldDB" id="A0A9Q1AYP7"/>
<dbReference type="Proteomes" id="UP001142489">
    <property type="component" value="Unassembled WGS sequence"/>
</dbReference>
<gene>
    <name evidence="2" type="ORF">JRQ81_019859</name>
</gene>
<protein>
    <submittedName>
        <fullName evidence="2">Uncharacterized protein</fullName>
    </submittedName>
</protein>
<reference evidence="2" key="1">
    <citation type="journal article" date="2023" name="DNA Res.">
        <title>Chromosome-level genome assembly of Phrynocephalus forsythii using third-generation DNA sequencing and Hi-C analysis.</title>
        <authorList>
            <person name="Qi Y."/>
            <person name="Zhao W."/>
            <person name="Zhao Y."/>
            <person name="Niu C."/>
            <person name="Cao S."/>
            <person name="Zhang Y."/>
        </authorList>
    </citation>
    <scope>NUCLEOTIDE SEQUENCE</scope>
    <source>
        <tissue evidence="2">Muscle</tissue>
    </source>
</reference>
<sequence>TEQKDDSTIDETTTEETPITSDIGLTVSGITSEDKVSQSGDIPVEHTEETEDVEETESTATTTKHVGIVPSLDHSDPANWPNCCSENLQQLIVQHGPRHIVSYKFPKDSQKRKFSSVYYKRKLANGEEMCRHWLIYSTSKDVVFFYFCCRLFSKRDGRATALKDPGSKDWKNIGAHERSSLHLYSYQA</sequence>
<feature type="compositionally biased region" description="Acidic residues" evidence="1">
    <location>
        <begin position="48"/>
        <end position="57"/>
    </location>
</feature>
<dbReference type="EMBL" id="JAPFRF010000010">
    <property type="protein sequence ID" value="KAJ7320348.1"/>
    <property type="molecule type" value="Genomic_DNA"/>
</dbReference>
<comment type="caution">
    <text evidence="2">The sequence shown here is derived from an EMBL/GenBank/DDBJ whole genome shotgun (WGS) entry which is preliminary data.</text>
</comment>
<feature type="non-terminal residue" evidence="2">
    <location>
        <position position="1"/>
    </location>
</feature>
<evidence type="ECO:0000256" key="1">
    <source>
        <dbReference type="SAM" id="MobiDB-lite"/>
    </source>
</evidence>
<dbReference type="OrthoDB" id="9901502at2759"/>
<evidence type="ECO:0000313" key="3">
    <source>
        <dbReference type="Proteomes" id="UP001142489"/>
    </source>
</evidence>
<feature type="region of interest" description="Disordered" evidence="1">
    <location>
        <begin position="1"/>
        <end position="61"/>
    </location>
</feature>
<evidence type="ECO:0000313" key="2">
    <source>
        <dbReference type="EMBL" id="KAJ7320348.1"/>
    </source>
</evidence>
<name>A0A9Q1AYP7_9SAUR</name>
<keyword evidence="3" id="KW-1185">Reference proteome</keyword>
<proteinExistence type="predicted"/>
<accession>A0A9Q1AYP7</accession>
<organism evidence="2 3">
    <name type="scientific">Phrynocephalus forsythii</name>
    <dbReference type="NCBI Taxonomy" id="171643"/>
    <lineage>
        <taxon>Eukaryota</taxon>
        <taxon>Metazoa</taxon>
        <taxon>Chordata</taxon>
        <taxon>Craniata</taxon>
        <taxon>Vertebrata</taxon>
        <taxon>Euteleostomi</taxon>
        <taxon>Lepidosauria</taxon>
        <taxon>Squamata</taxon>
        <taxon>Bifurcata</taxon>
        <taxon>Unidentata</taxon>
        <taxon>Episquamata</taxon>
        <taxon>Toxicofera</taxon>
        <taxon>Iguania</taxon>
        <taxon>Acrodonta</taxon>
        <taxon>Agamidae</taxon>
        <taxon>Agaminae</taxon>
        <taxon>Phrynocephalus</taxon>
    </lineage>
</organism>